<reference evidence="1" key="1">
    <citation type="journal article" date="2023" name="Antibiotics">
        <title>Prevalence and Molecular Characterization of Methicillin-Resistant Staphylococci (MRS) and Mammaliicocci (MRM) in Dromedary Camels from Algeria: First Detection of SCCmec-mecC Hybrid in Methicillin-Resistant Mammaliicoccus lentus.</title>
        <authorList>
            <person name="Belhout C."/>
            <person name="Boyen F."/>
            <person name="Vereecke N."/>
            <person name="Theuns S."/>
            <person name="Taibi N."/>
            <person name="Stegger M."/>
            <person name="de la Fe-Rodriguez P.Y."/>
            <person name="Bouayad L."/>
            <person name="Elgroud R."/>
            <person name="Butaye P."/>
        </authorList>
    </citation>
    <scope>NUCLEOTIDE SEQUENCE</scope>
    <source>
        <strain evidence="1">7048</strain>
    </source>
</reference>
<dbReference type="RefSeq" id="WP_282862374.1">
    <property type="nucleotide sequence ID" value="NZ_CP118848.1"/>
</dbReference>
<dbReference type="EMBL" id="CP118848">
    <property type="protein sequence ID" value="WHI60160.1"/>
    <property type="molecule type" value="Genomic_DNA"/>
</dbReference>
<dbReference type="Proteomes" id="UP001223261">
    <property type="component" value="Chromosome"/>
</dbReference>
<evidence type="ECO:0000313" key="2">
    <source>
        <dbReference type="Proteomes" id="UP001223261"/>
    </source>
</evidence>
<evidence type="ECO:0000313" key="1">
    <source>
        <dbReference type="EMBL" id="WHI60160.1"/>
    </source>
</evidence>
<sequence>MEIVVKNEEQIFQFRIGLKDIVLLEFFLNITQLIKRESNSSLVDGFSLMTYCKFTRNGSNYVGFVSECRRTILGKLADNYGWLAGMHLITI</sequence>
<protein>
    <submittedName>
        <fullName evidence="1">Uncharacterized protein</fullName>
    </submittedName>
</protein>
<gene>
    <name evidence="1" type="ORF">PYH69_00490</name>
</gene>
<organism evidence="1 2">
    <name type="scientific">Mammaliicoccus lentus</name>
    <name type="common">Staphylococcus lentus</name>
    <dbReference type="NCBI Taxonomy" id="42858"/>
    <lineage>
        <taxon>Bacteria</taxon>
        <taxon>Bacillati</taxon>
        <taxon>Bacillota</taxon>
        <taxon>Bacilli</taxon>
        <taxon>Bacillales</taxon>
        <taxon>Staphylococcaceae</taxon>
        <taxon>Mammaliicoccus</taxon>
    </lineage>
</organism>
<proteinExistence type="predicted"/>
<name>A0AAX3W5W9_MAMLE</name>
<accession>A0AAX3W5W9</accession>
<dbReference type="AlphaFoldDB" id="A0AAX3W5W9"/>